<organism evidence="15 16">
    <name type="scientific">Cherax quadricarinatus</name>
    <name type="common">Australian red claw crayfish</name>
    <dbReference type="NCBI Taxonomy" id="27406"/>
    <lineage>
        <taxon>Eukaryota</taxon>
        <taxon>Metazoa</taxon>
        <taxon>Ecdysozoa</taxon>
        <taxon>Arthropoda</taxon>
        <taxon>Crustacea</taxon>
        <taxon>Multicrustacea</taxon>
        <taxon>Malacostraca</taxon>
        <taxon>Eumalacostraca</taxon>
        <taxon>Eucarida</taxon>
        <taxon>Decapoda</taxon>
        <taxon>Pleocyemata</taxon>
        <taxon>Astacidea</taxon>
        <taxon>Parastacoidea</taxon>
        <taxon>Parastacidae</taxon>
        <taxon>Cherax</taxon>
    </lineage>
</organism>
<evidence type="ECO:0000256" key="11">
    <source>
        <dbReference type="ARBA" id="ARBA00076879"/>
    </source>
</evidence>
<dbReference type="FunFam" id="3.10.300.10:FF:000001">
    <property type="entry name" value="Putative 3-methyladenine DNA glycosylase"/>
    <property type="match status" value="1"/>
</dbReference>
<comment type="function">
    <text evidence="2">Hydrolysis of the deoxyribose N-glycosidic bond to excise 3-methyladenine, and 7-methylguanine from the damaged DNA polymer formed by alkylation lesions.</text>
</comment>
<evidence type="ECO:0000256" key="7">
    <source>
        <dbReference type="ARBA" id="ARBA00023204"/>
    </source>
</evidence>
<keyword evidence="5" id="KW-0227">DNA damage</keyword>
<keyword evidence="16" id="KW-1185">Reference proteome</keyword>
<name>A0AAW0YRZ5_CHEQU</name>
<comment type="subunit">
    <text evidence="9">Binds MBD1. Binds SSBP1.</text>
</comment>
<proteinExistence type="inferred from homology"/>
<protein>
    <recommendedName>
        <fullName evidence="10">DNA-3-methyladenine glycosylase</fullName>
        <ecNumber evidence="4">3.2.2.21</ecNumber>
    </recommendedName>
    <alternativeName>
        <fullName evidence="11">3-alkyladenine DNA glycosylase</fullName>
    </alternativeName>
    <alternativeName>
        <fullName evidence="8">3-methyladenine DNA glycosidase</fullName>
    </alternativeName>
    <alternativeName>
        <fullName evidence="13">ADPG</fullName>
    </alternativeName>
    <alternativeName>
        <fullName evidence="12">N-methylpurine-DNA glycosylase</fullName>
    </alternativeName>
</protein>
<evidence type="ECO:0000256" key="10">
    <source>
        <dbReference type="ARBA" id="ARBA00068926"/>
    </source>
</evidence>
<keyword evidence="7" id="KW-0234">DNA repair</keyword>
<dbReference type="HAMAP" id="MF_00527">
    <property type="entry name" value="3MGH"/>
    <property type="match status" value="1"/>
</dbReference>
<dbReference type="PANTHER" id="PTHR10429">
    <property type="entry name" value="DNA-3-METHYLADENINE GLYCOSYLASE"/>
    <property type="match status" value="1"/>
</dbReference>
<evidence type="ECO:0000256" key="6">
    <source>
        <dbReference type="ARBA" id="ARBA00022801"/>
    </source>
</evidence>
<dbReference type="PANTHER" id="PTHR10429:SF0">
    <property type="entry name" value="DNA-3-METHYLADENINE GLYCOSYLASE"/>
    <property type="match status" value="1"/>
</dbReference>
<comment type="similarity">
    <text evidence="3">Belongs to the DNA glycosylase MPG family.</text>
</comment>
<feature type="compositionally biased region" description="Low complexity" evidence="14">
    <location>
        <begin position="20"/>
        <end position="30"/>
    </location>
</feature>
<dbReference type="Proteomes" id="UP001445076">
    <property type="component" value="Unassembled WGS sequence"/>
</dbReference>
<dbReference type="AlphaFoldDB" id="A0AAW0YRZ5"/>
<dbReference type="GO" id="GO:0003905">
    <property type="term" value="F:alkylbase DNA N-glycosylase activity"/>
    <property type="evidence" value="ECO:0007669"/>
    <property type="project" value="UniProtKB-EC"/>
</dbReference>
<evidence type="ECO:0000256" key="8">
    <source>
        <dbReference type="ARBA" id="ARBA00033426"/>
    </source>
</evidence>
<comment type="caution">
    <text evidence="15">The sequence shown here is derived from an EMBL/GenBank/DDBJ whole genome shotgun (WGS) entry which is preliminary data.</text>
</comment>
<evidence type="ECO:0000313" key="15">
    <source>
        <dbReference type="EMBL" id="KAK8754403.1"/>
    </source>
</evidence>
<evidence type="ECO:0000256" key="4">
    <source>
        <dbReference type="ARBA" id="ARBA00012000"/>
    </source>
</evidence>
<keyword evidence="6" id="KW-0378">Hydrolase</keyword>
<accession>A0AAW0YRZ5</accession>
<dbReference type="EC" id="3.2.2.21" evidence="4"/>
<dbReference type="InterPro" id="IPR036995">
    <property type="entry name" value="MPG_sf"/>
</dbReference>
<dbReference type="InterPro" id="IPR011034">
    <property type="entry name" value="Formyl_transferase-like_C_sf"/>
</dbReference>
<gene>
    <name evidence="15" type="ORF">OTU49_016073</name>
</gene>
<sequence length="250" mass="27838">MSKRYRRKLLSCTKMPKADSSSSSTQSATLSPYFLEQSSGEFAHNDSESGQVMKGNIEGSDEEFEEEIKANRIIGLMKDAHIKRESNKSCNAQSSEKRLSVDLRLSEDFFDQDSIALAKALLGQVVVRVVDGIRISGAIVETESYLGGPDVASHSYNGKRTSRTEPMYMKPGTSYVYSIYGMYHCFNISSKGDGSCVLIRALEPLEGLPKMETGRNQRRKSSTPLKIHELCNGPSKICQAFYLTKVYEQL</sequence>
<evidence type="ECO:0000256" key="12">
    <source>
        <dbReference type="ARBA" id="ARBA00078171"/>
    </source>
</evidence>
<evidence type="ECO:0000256" key="5">
    <source>
        <dbReference type="ARBA" id="ARBA00022763"/>
    </source>
</evidence>
<feature type="region of interest" description="Disordered" evidence="14">
    <location>
        <begin position="1"/>
        <end position="30"/>
    </location>
</feature>
<dbReference type="InterPro" id="IPR003180">
    <property type="entry name" value="MPG"/>
</dbReference>
<dbReference type="Gene3D" id="3.10.300.10">
    <property type="entry name" value="Methylpurine-DNA glycosylase (MPG)"/>
    <property type="match status" value="1"/>
</dbReference>
<dbReference type="CDD" id="cd00540">
    <property type="entry name" value="AAG"/>
    <property type="match status" value="1"/>
</dbReference>
<dbReference type="EMBL" id="JARKIK010000001">
    <property type="protein sequence ID" value="KAK8754403.1"/>
    <property type="molecule type" value="Genomic_DNA"/>
</dbReference>
<evidence type="ECO:0000256" key="9">
    <source>
        <dbReference type="ARBA" id="ARBA00066187"/>
    </source>
</evidence>
<dbReference type="Pfam" id="PF02245">
    <property type="entry name" value="Pur_DNA_glyco"/>
    <property type="match status" value="1"/>
</dbReference>
<evidence type="ECO:0000256" key="14">
    <source>
        <dbReference type="SAM" id="MobiDB-lite"/>
    </source>
</evidence>
<dbReference type="NCBIfam" id="TIGR00567">
    <property type="entry name" value="3mg"/>
    <property type="match status" value="1"/>
</dbReference>
<dbReference type="SUPFAM" id="SSF50486">
    <property type="entry name" value="FMT C-terminal domain-like"/>
    <property type="match status" value="1"/>
</dbReference>
<evidence type="ECO:0000256" key="3">
    <source>
        <dbReference type="ARBA" id="ARBA00009232"/>
    </source>
</evidence>
<evidence type="ECO:0000256" key="13">
    <source>
        <dbReference type="ARBA" id="ARBA00082988"/>
    </source>
</evidence>
<dbReference type="GO" id="GO:0006284">
    <property type="term" value="P:base-excision repair"/>
    <property type="evidence" value="ECO:0007669"/>
    <property type="project" value="InterPro"/>
</dbReference>
<reference evidence="15 16" key="1">
    <citation type="journal article" date="2024" name="BMC Genomics">
        <title>Genome assembly of redclaw crayfish (Cherax quadricarinatus) provides insights into its immune adaptation and hypoxia tolerance.</title>
        <authorList>
            <person name="Liu Z."/>
            <person name="Zheng J."/>
            <person name="Li H."/>
            <person name="Fang K."/>
            <person name="Wang S."/>
            <person name="He J."/>
            <person name="Zhou D."/>
            <person name="Weng S."/>
            <person name="Chi M."/>
            <person name="Gu Z."/>
            <person name="He J."/>
            <person name="Li F."/>
            <person name="Wang M."/>
        </authorList>
    </citation>
    <scope>NUCLEOTIDE SEQUENCE [LARGE SCALE GENOMIC DNA]</scope>
    <source>
        <strain evidence="15">ZL_2023a</strain>
    </source>
</reference>
<dbReference type="GO" id="GO:0003677">
    <property type="term" value="F:DNA binding"/>
    <property type="evidence" value="ECO:0007669"/>
    <property type="project" value="InterPro"/>
</dbReference>
<evidence type="ECO:0000256" key="1">
    <source>
        <dbReference type="ARBA" id="ARBA00000086"/>
    </source>
</evidence>
<comment type="catalytic activity">
    <reaction evidence="1">
        <text>Hydrolysis of alkylated DNA, releasing 3-methyladenine, 3-methylguanine, 7-methylguanine and 7-methyladenine.</text>
        <dbReference type="EC" id="3.2.2.21"/>
    </reaction>
</comment>
<evidence type="ECO:0000313" key="16">
    <source>
        <dbReference type="Proteomes" id="UP001445076"/>
    </source>
</evidence>
<evidence type="ECO:0000256" key="2">
    <source>
        <dbReference type="ARBA" id="ARBA00002421"/>
    </source>
</evidence>